<dbReference type="AlphaFoldDB" id="A0A1G6SGP7"/>
<organism evidence="2 3">
    <name type="scientific">Bradyrhizobium brasilense</name>
    <dbReference type="NCBI Taxonomy" id="1419277"/>
    <lineage>
        <taxon>Bacteria</taxon>
        <taxon>Pseudomonadati</taxon>
        <taxon>Pseudomonadota</taxon>
        <taxon>Alphaproteobacteria</taxon>
        <taxon>Hyphomicrobiales</taxon>
        <taxon>Nitrobacteraceae</taxon>
        <taxon>Bradyrhizobium</taxon>
    </lineage>
</organism>
<reference evidence="2 3" key="1">
    <citation type="submission" date="2016-10" db="EMBL/GenBank/DDBJ databases">
        <authorList>
            <person name="de Groot N.N."/>
        </authorList>
    </citation>
    <scope>NUCLEOTIDE SEQUENCE [LARGE SCALE GENOMIC DNA]</scope>
    <source>
        <strain evidence="2 3">R5</strain>
    </source>
</reference>
<gene>
    <name evidence="2" type="ORF">SAMN05216337_100894</name>
</gene>
<evidence type="ECO:0008006" key="4">
    <source>
        <dbReference type="Google" id="ProtNLM"/>
    </source>
</evidence>
<dbReference type="Proteomes" id="UP000199245">
    <property type="component" value="Unassembled WGS sequence"/>
</dbReference>
<evidence type="ECO:0000313" key="2">
    <source>
        <dbReference type="EMBL" id="SDD15953.1"/>
    </source>
</evidence>
<protein>
    <recommendedName>
        <fullName evidence="4">Lectin-like protein BA14k</fullName>
    </recommendedName>
</protein>
<accession>A0A1G6SGP7</accession>
<dbReference type="EMBL" id="FMZW01000008">
    <property type="protein sequence ID" value="SDD15953.1"/>
    <property type="molecule type" value="Genomic_DNA"/>
</dbReference>
<keyword evidence="1" id="KW-0732">Signal</keyword>
<sequence>MTQFKILGAAALLASALASPAMAQQTIGTPARCSNAWPDARCQAMAPATTRTAYHQRIDRRDRGWQSSYNRYDPGPFAPVDAAARVAGGVVGGAVGTAAAVATAPFGGPDYARAPIGGAEYARQNGFVCTPGTWFRGSDGRQHPCQ</sequence>
<evidence type="ECO:0000313" key="3">
    <source>
        <dbReference type="Proteomes" id="UP000199245"/>
    </source>
</evidence>
<proteinExistence type="predicted"/>
<name>A0A1G6SGP7_9BRAD</name>
<feature type="chain" id="PRO_5011677919" description="Lectin-like protein BA14k" evidence="1">
    <location>
        <begin position="24"/>
        <end position="146"/>
    </location>
</feature>
<dbReference type="RefSeq" id="WP_092082296.1">
    <property type="nucleotide sequence ID" value="NZ_FMZW01000008.1"/>
</dbReference>
<feature type="signal peptide" evidence="1">
    <location>
        <begin position="1"/>
        <end position="23"/>
    </location>
</feature>
<evidence type="ECO:0000256" key="1">
    <source>
        <dbReference type="SAM" id="SignalP"/>
    </source>
</evidence>